<comment type="caution">
    <text evidence="6">The sequence shown here is derived from an EMBL/GenBank/DDBJ whole genome shotgun (WGS) entry which is preliminary data.</text>
</comment>
<dbReference type="InterPro" id="IPR050768">
    <property type="entry name" value="UPF0353/GerABKA_families"/>
</dbReference>
<feature type="transmembrane region" description="Helical" evidence="4">
    <location>
        <begin position="402"/>
        <end position="422"/>
    </location>
</feature>
<dbReference type="PROSITE" id="PS50042">
    <property type="entry name" value="CNMP_BINDING_3"/>
    <property type="match status" value="1"/>
</dbReference>
<dbReference type="PANTHER" id="PTHR22550:SF5">
    <property type="entry name" value="LEUCINE ZIPPER PROTEIN 4"/>
    <property type="match status" value="1"/>
</dbReference>
<dbReference type="RefSeq" id="WP_152947472.1">
    <property type="nucleotide sequence ID" value="NZ_WHYR01000036.1"/>
</dbReference>
<dbReference type="GO" id="GO:0009847">
    <property type="term" value="P:spore germination"/>
    <property type="evidence" value="ECO:0007669"/>
    <property type="project" value="InterPro"/>
</dbReference>
<evidence type="ECO:0000256" key="2">
    <source>
        <dbReference type="ARBA" id="ARBA00023136"/>
    </source>
</evidence>
<evidence type="ECO:0000313" key="6">
    <source>
        <dbReference type="EMBL" id="MQL53046.1"/>
    </source>
</evidence>
<evidence type="ECO:0000256" key="3">
    <source>
        <dbReference type="SAM" id="MobiDB-lite"/>
    </source>
</evidence>
<evidence type="ECO:0000259" key="5">
    <source>
        <dbReference type="PROSITE" id="PS50042"/>
    </source>
</evidence>
<feature type="transmembrane region" description="Helical" evidence="4">
    <location>
        <begin position="428"/>
        <end position="448"/>
    </location>
</feature>
<dbReference type="InterPro" id="IPR000595">
    <property type="entry name" value="cNMP-bd_dom"/>
</dbReference>
<feature type="transmembrane region" description="Helical" evidence="4">
    <location>
        <begin position="330"/>
        <end position="352"/>
    </location>
</feature>
<keyword evidence="4" id="KW-1133">Transmembrane helix</keyword>
<keyword evidence="4" id="KW-0812">Transmembrane</keyword>
<sequence>MFGIMRKLFRMFPSSGKKPSFQDSQAQWGKSHEAEELKKINLSSRLDDNLALLKEMLGHCVDFEIRLVRLDPDGNMRGAVVFFDGLTDKNTIHDTIIKGLTLDSRMAGLRAGSPEEMFSMVKNSIVNVASVEEVRTLFKLLDGILYGEVAVLIDGKDAALTCEAKGWPTRSIEEPASESVVRGPREGFTEIIRTNTSLIRRRLRNPNLVVEGIKLGERTRTQVEIAYVKGLADPRLVQEVKERLSRIKVDGILESGNIEELIEDHPFSPFPQVFHTERPDRVVGMLLEGRVAILTDNTPFVMVVPAEFAVFMQASEDYFERYFLASAIRWLRYFAFIASLLFPSLYIAITTFHQEMLPTRLLLSIAASREGVPFPAFVEALLMEFSFEALREAGIRLPRNVGQAVSIVGALVIGQAAVAAGIVSPLMVIVVAMTGIASFMAPVYSLAITTRLLRFLMMILAATLGLFGVMMGLLTILVHVTSLRSFGIPYLSPLAPMHAADLKDVLYRAPMWAMNTRPAELGKMDSRRQSPGLKPGPAQGRQREGGGGAREKD</sequence>
<dbReference type="PANTHER" id="PTHR22550">
    <property type="entry name" value="SPORE GERMINATION PROTEIN"/>
    <property type="match status" value="1"/>
</dbReference>
<dbReference type="InterPro" id="IPR004995">
    <property type="entry name" value="Spore_Ger"/>
</dbReference>
<feature type="transmembrane region" description="Helical" evidence="4">
    <location>
        <begin position="455"/>
        <end position="478"/>
    </location>
</feature>
<dbReference type="OrthoDB" id="1726708at2"/>
<dbReference type="Proteomes" id="UP000441717">
    <property type="component" value="Unassembled WGS sequence"/>
</dbReference>
<dbReference type="Pfam" id="PF03323">
    <property type="entry name" value="GerA"/>
    <property type="match status" value="1"/>
</dbReference>
<feature type="domain" description="Cyclic nucleotide-binding" evidence="5">
    <location>
        <begin position="109"/>
        <end position="205"/>
    </location>
</feature>
<evidence type="ECO:0000256" key="4">
    <source>
        <dbReference type="SAM" id="Phobius"/>
    </source>
</evidence>
<reference evidence="6 7" key="1">
    <citation type="submission" date="2019-10" db="EMBL/GenBank/DDBJ databases">
        <title>Comparative genomics of sulfur disproportionating microorganisms.</title>
        <authorList>
            <person name="Ward L.M."/>
            <person name="Bertran E."/>
            <person name="Johnston D."/>
        </authorList>
    </citation>
    <scope>NUCLEOTIDE SEQUENCE [LARGE SCALE GENOMIC DNA]</scope>
    <source>
        <strain evidence="6 7">DSM 14055</strain>
    </source>
</reference>
<dbReference type="GO" id="GO:0016020">
    <property type="term" value="C:membrane"/>
    <property type="evidence" value="ECO:0007669"/>
    <property type="project" value="InterPro"/>
</dbReference>
<evidence type="ECO:0000313" key="7">
    <source>
        <dbReference type="Proteomes" id="UP000441717"/>
    </source>
</evidence>
<dbReference type="PIRSF" id="PIRSF005690">
    <property type="entry name" value="GerBA"/>
    <property type="match status" value="1"/>
</dbReference>
<dbReference type="AlphaFoldDB" id="A0A6N7ISF1"/>
<accession>A0A6N7ISF1</accession>
<keyword evidence="7" id="KW-1185">Reference proteome</keyword>
<gene>
    <name evidence="6" type="ORF">GFC01_12435</name>
</gene>
<evidence type="ECO:0000256" key="1">
    <source>
        <dbReference type="ARBA" id="ARBA00005278"/>
    </source>
</evidence>
<feature type="compositionally biased region" description="Basic and acidic residues" evidence="3">
    <location>
        <begin position="541"/>
        <end position="553"/>
    </location>
</feature>
<keyword evidence="2 4" id="KW-0472">Membrane</keyword>
<proteinExistence type="inferred from homology"/>
<comment type="similarity">
    <text evidence="1">Belongs to the GerABKA family.</text>
</comment>
<name>A0A6N7ISF1_9FIRM</name>
<protein>
    <submittedName>
        <fullName evidence="6">Spore germination protein</fullName>
    </submittedName>
</protein>
<organism evidence="6 7">
    <name type="scientific">Desulfofundulus thermobenzoicus</name>
    <dbReference type="NCBI Taxonomy" id="29376"/>
    <lineage>
        <taxon>Bacteria</taxon>
        <taxon>Bacillati</taxon>
        <taxon>Bacillota</taxon>
        <taxon>Clostridia</taxon>
        <taxon>Eubacteriales</taxon>
        <taxon>Peptococcaceae</taxon>
        <taxon>Desulfofundulus</taxon>
    </lineage>
</organism>
<dbReference type="EMBL" id="WHYR01000036">
    <property type="protein sequence ID" value="MQL53046.1"/>
    <property type="molecule type" value="Genomic_DNA"/>
</dbReference>
<feature type="region of interest" description="Disordered" evidence="3">
    <location>
        <begin position="519"/>
        <end position="553"/>
    </location>
</feature>